<dbReference type="Gene3D" id="1.50.40.10">
    <property type="entry name" value="Mitochondrial carrier domain"/>
    <property type="match status" value="1"/>
</dbReference>
<keyword evidence="7" id="KW-0029">Amino-acid transport</keyword>
<evidence type="ECO:0000256" key="13">
    <source>
        <dbReference type="ARBA" id="ARBA00050768"/>
    </source>
</evidence>
<dbReference type="InterPro" id="IPR018108">
    <property type="entry name" value="MCP_transmembrane"/>
</dbReference>
<keyword evidence="8" id="KW-1133">Transmembrane helix</keyword>
<dbReference type="PRINTS" id="PR00926">
    <property type="entry name" value="MITOCARRIER"/>
</dbReference>
<sequence>MALDFTAGCLGGCAGLVVGYPLDTIKVHIQTQDSRNPRFRGTWHCFRSILATESITGLYRGMTSPMAGVAFINALIFGAYGEAQRHSSRPDDLSTHFLAGAAAGLVQSPVAAPLELTKTRMQLQSQGSSQRSSYGGPLECLKHIYRHSGLAGVFRGLGITALREAPSYGIYFFTYEALTRSESATPESISTITMLIAGGLAGTASWVFTYPIDVIKSRVQADLQQRYLGSIDCLKKSIRDEGISCLFRGLNSTIIRAFPTNAATFAVVHWTFRLWGEENHHKKQESNHGLGVTTLGVVQETHECVSNKWSTFVNMWTGDAYANSFFLAIARANSPAAKDGGGGGKGSIVESDTATS</sequence>
<dbReference type="InterPro" id="IPR023395">
    <property type="entry name" value="MCP_dom_sf"/>
</dbReference>
<comment type="catalytic activity">
    <reaction evidence="12">
        <text>L-histidine(out) = L-histidine(in)</text>
        <dbReference type="Rhea" id="RHEA:72807"/>
        <dbReference type="ChEBI" id="CHEBI:57595"/>
    </reaction>
</comment>
<evidence type="ECO:0000256" key="14">
    <source>
        <dbReference type="ARBA" id="ARBA00051045"/>
    </source>
</evidence>
<evidence type="ECO:0000256" key="3">
    <source>
        <dbReference type="ARBA" id="ARBA00022448"/>
    </source>
</evidence>
<dbReference type="OrthoDB" id="193856at2759"/>
<dbReference type="PROSITE" id="PS50920">
    <property type="entry name" value="SOLCAR"/>
    <property type="match status" value="3"/>
</dbReference>
<evidence type="ECO:0000256" key="12">
    <source>
        <dbReference type="ARBA" id="ARBA00050592"/>
    </source>
</evidence>
<dbReference type="PANTHER" id="PTHR45624">
    <property type="entry name" value="MITOCHONDRIAL BASIC AMINO ACIDS TRANSPORTER-RELATED"/>
    <property type="match status" value="1"/>
</dbReference>
<evidence type="ECO:0000256" key="20">
    <source>
        <dbReference type="ARBA" id="ARBA00079387"/>
    </source>
</evidence>
<organism evidence="25 26">
    <name type="scientific">Fopius arisanus</name>
    <dbReference type="NCBI Taxonomy" id="64838"/>
    <lineage>
        <taxon>Eukaryota</taxon>
        <taxon>Metazoa</taxon>
        <taxon>Ecdysozoa</taxon>
        <taxon>Arthropoda</taxon>
        <taxon>Hexapoda</taxon>
        <taxon>Insecta</taxon>
        <taxon>Pterygota</taxon>
        <taxon>Neoptera</taxon>
        <taxon>Endopterygota</taxon>
        <taxon>Hymenoptera</taxon>
        <taxon>Apocrita</taxon>
        <taxon>Ichneumonoidea</taxon>
        <taxon>Braconidae</taxon>
        <taxon>Opiinae</taxon>
        <taxon>Fopius</taxon>
    </lineage>
</organism>
<comment type="catalytic activity">
    <reaction evidence="11">
        <text>L-lysine(out) + L-arginine(in) = L-lysine(in) + L-arginine(out)</text>
        <dbReference type="Rhea" id="RHEA:70827"/>
        <dbReference type="ChEBI" id="CHEBI:32551"/>
        <dbReference type="ChEBI" id="CHEBI:32682"/>
    </reaction>
</comment>
<dbReference type="GO" id="GO:1990575">
    <property type="term" value="P:mitochondrial L-ornithine transmembrane transport"/>
    <property type="evidence" value="ECO:0007669"/>
    <property type="project" value="TreeGrafter"/>
</dbReference>
<dbReference type="GO" id="GO:0005289">
    <property type="term" value="F:high-affinity L-arginine transmembrane transporter activity"/>
    <property type="evidence" value="ECO:0007669"/>
    <property type="project" value="TreeGrafter"/>
</dbReference>
<evidence type="ECO:0000256" key="8">
    <source>
        <dbReference type="ARBA" id="ARBA00022989"/>
    </source>
</evidence>
<evidence type="ECO:0000256" key="22">
    <source>
        <dbReference type="PROSITE-ProRule" id="PRU00282"/>
    </source>
</evidence>
<dbReference type="InterPro" id="IPR002067">
    <property type="entry name" value="MCP"/>
</dbReference>
<comment type="catalytic activity">
    <reaction evidence="16">
        <text>N(omega)-methyl-L-arginine(in) + L-arginine(out) = N(omega)-methyl-L-arginine(out) + L-arginine(in)</text>
        <dbReference type="Rhea" id="RHEA:72803"/>
        <dbReference type="ChEBI" id="CHEBI:32682"/>
        <dbReference type="ChEBI" id="CHEBI:114953"/>
    </reaction>
</comment>
<keyword evidence="10 22" id="KW-0472">Membrane</keyword>
<dbReference type="SUPFAM" id="SSF103506">
    <property type="entry name" value="Mitochondrial carrier"/>
    <property type="match status" value="1"/>
</dbReference>
<feature type="repeat" description="Solcar" evidence="22">
    <location>
        <begin position="189"/>
        <end position="274"/>
    </location>
</feature>
<feature type="repeat" description="Solcar" evidence="22">
    <location>
        <begin position="2"/>
        <end position="86"/>
    </location>
</feature>
<dbReference type="InterPro" id="IPR050567">
    <property type="entry name" value="Mitochondrial_Carrier"/>
</dbReference>
<reference evidence="26" key="1">
    <citation type="submission" date="2025-08" db="UniProtKB">
        <authorList>
            <consortium name="RefSeq"/>
        </authorList>
    </citation>
    <scope>IDENTIFICATION</scope>
    <source>
        <strain evidence="26">USDA-PBARC FA_bdor</strain>
        <tissue evidence="26">Whole organism</tissue>
    </source>
</reference>
<evidence type="ECO:0000256" key="7">
    <source>
        <dbReference type="ARBA" id="ARBA00022970"/>
    </source>
</evidence>
<dbReference type="KEGG" id="fas:105270517"/>
<dbReference type="FunFam" id="1.50.40.10:FF:000037">
    <property type="entry name" value="Solute carrier family 25 member 29"/>
    <property type="match status" value="1"/>
</dbReference>
<name>A0A9R1TIY6_9HYME</name>
<keyword evidence="4 22" id="KW-0812">Transmembrane</keyword>
<evidence type="ECO:0000256" key="24">
    <source>
        <dbReference type="SAM" id="MobiDB-lite"/>
    </source>
</evidence>
<comment type="catalytic activity">
    <reaction evidence="13">
        <text>L-histidine(out) + L-arginine(in) = L-histidine(in) + L-arginine(out)</text>
        <dbReference type="Rhea" id="RHEA:71063"/>
        <dbReference type="ChEBI" id="CHEBI:32682"/>
        <dbReference type="ChEBI" id="CHEBI:57595"/>
    </reaction>
</comment>
<dbReference type="RefSeq" id="XP_011309823.1">
    <property type="nucleotide sequence ID" value="XM_011311521.1"/>
</dbReference>
<evidence type="ECO:0000256" key="21">
    <source>
        <dbReference type="ARBA" id="ARBA00080567"/>
    </source>
</evidence>
<keyword evidence="9" id="KW-0496">Mitochondrion</keyword>
<evidence type="ECO:0000256" key="23">
    <source>
        <dbReference type="RuleBase" id="RU000488"/>
    </source>
</evidence>
<protein>
    <recommendedName>
        <fullName evidence="17">Mitochondrial basic amino acids transporter</fullName>
    </recommendedName>
    <alternativeName>
        <fullName evidence="21">Carnitine/acylcarnitine translocase-like</fullName>
    </alternativeName>
    <alternativeName>
        <fullName evidence="20">Mitochondrial carnitine/acylcarnitine carrier protein CACL</fullName>
    </alternativeName>
    <alternativeName>
        <fullName evidence="19">Mitochondrial ornithine transporter 3</fullName>
    </alternativeName>
    <alternativeName>
        <fullName evidence="18">Solute carrier family 25 member 29</fullName>
    </alternativeName>
</protein>
<dbReference type="PANTHER" id="PTHR45624:SF61">
    <property type="entry name" value="MITOCHONDRIAL BASIC AMINO ACIDS TRANSPORTER"/>
    <property type="match status" value="1"/>
</dbReference>
<proteinExistence type="inferred from homology"/>
<evidence type="ECO:0000256" key="17">
    <source>
        <dbReference type="ARBA" id="ARBA00071763"/>
    </source>
</evidence>
<evidence type="ECO:0000256" key="11">
    <source>
        <dbReference type="ARBA" id="ARBA00049090"/>
    </source>
</evidence>
<keyword evidence="5" id="KW-0677">Repeat</keyword>
<comment type="subcellular location">
    <subcellularLocation>
        <location evidence="1">Mitochondrion inner membrane</location>
        <topology evidence="1">Multi-pass membrane protein</topology>
    </subcellularLocation>
</comment>
<evidence type="ECO:0000256" key="19">
    <source>
        <dbReference type="ARBA" id="ARBA00078745"/>
    </source>
</evidence>
<evidence type="ECO:0000256" key="15">
    <source>
        <dbReference type="ARBA" id="ARBA00051921"/>
    </source>
</evidence>
<keyword evidence="25" id="KW-1185">Reference proteome</keyword>
<evidence type="ECO:0000256" key="6">
    <source>
        <dbReference type="ARBA" id="ARBA00022792"/>
    </source>
</evidence>
<evidence type="ECO:0000313" key="26">
    <source>
        <dbReference type="RefSeq" id="XP_011309823.1"/>
    </source>
</evidence>
<keyword evidence="6" id="KW-0999">Mitochondrion inner membrane</keyword>
<evidence type="ECO:0000313" key="25">
    <source>
        <dbReference type="Proteomes" id="UP000694866"/>
    </source>
</evidence>
<accession>A0A9R1TIY6</accession>
<feature type="repeat" description="Solcar" evidence="22">
    <location>
        <begin position="91"/>
        <end position="181"/>
    </location>
</feature>
<evidence type="ECO:0000256" key="4">
    <source>
        <dbReference type="ARBA" id="ARBA00022692"/>
    </source>
</evidence>
<evidence type="ECO:0000256" key="5">
    <source>
        <dbReference type="ARBA" id="ARBA00022737"/>
    </source>
</evidence>
<dbReference type="GeneID" id="105270517"/>
<evidence type="ECO:0000256" key="16">
    <source>
        <dbReference type="ARBA" id="ARBA00052673"/>
    </source>
</evidence>
<comment type="catalytic activity">
    <reaction evidence="15">
        <text>L-ornithine(in) + L-arginine(out) = L-ornithine(out) + L-arginine(in)</text>
        <dbReference type="Rhea" id="RHEA:34991"/>
        <dbReference type="ChEBI" id="CHEBI:32682"/>
        <dbReference type="ChEBI" id="CHEBI:46911"/>
    </reaction>
</comment>
<feature type="region of interest" description="Disordered" evidence="24">
    <location>
        <begin position="335"/>
        <end position="356"/>
    </location>
</feature>
<dbReference type="GO" id="GO:0005743">
    <property type="term" value="C:mitochondrial inner membrane"/>
    <property type="evidence" value="ECO:0007669"/>
    <property type="project" value="UniProtKB-SubCell"/>
</dbReference>
<evidence type="ECO:0000256" key="1">
    <source>
        <dbReference type="ARBA" id="ARBA00004448"/>
    </source>
</evidence>
<dbReference type="Proteomes" id="UP000694866">
    <property type="component" value="Unplaced"/>
</dbReference>
<evidence type="ECO:0000256" key="9">
    <source>
        <dbReference type="ARBA" id="ARBA00023128"/>
    </source>
</evidence>
<keyword evidence="3 23" id="KW-0813">Transport</keyword>
<comment type="catalytic activity">
    <reaction evidence="14">
        <text>L-homoarginine(in) + L-arginine(out) = L-homoarginine(out) + L-arginine(in)</text>
        <dbReference type="Rhea" id="RHEA:72799"/>
        <dbReference type="ChEBI" id="CHEBI:32682"/>
        <dbReference type="ChEBI" id="CHEBI:143006"/>
    </reaction>
</comment>
<evidence type="ECO:0000256" key="2">
    <source>
        <dbReference type="ARBA" id="ARBA00006375"/>
    </source>
</evidence>
<evidence type="ECO:0000256" key="18">
    <source>
        <dbReference type="ARBA" id="ARBA00076491"/>
    </source>
</evidence>
<dbReference type="AlphaFoldDB" id="A0A9R1TIY6"/>
<gene>
    <name evidence="26" type="primary">LOC105270517</name>
</gene>
<comment type="similarity">
    <text evidence="2 23">Belongs to the mitochondrial carrier (TC 2.A.29) family.</text>
</comment>
<evidence type="ECO:0000256" key="10">
    <source>
        <dbReference type="ARBA" id="ARBA00023136"/>
    </source>
</evidence>
<dbReference type="Pfam" id="PF00153">
    <property type="entry name" value="Mito_carr"/>
    <property type="match status" value="3"/>
</dbReference>